<name>A0A371H492_MUCPR</name>
<dbReference type="Gene3D" id="3.10.10.10">
    <property type="entry name" value="HIV Type 1 Reverse Transcriptase, subunit A, domain 1"/>
    <property type="match status" value="1"/>
</dbReference>
<sequence>MIEKLVSEMLTLRIIRPSINPYASPIILIKKKDGSWHFCDNYHTLNKITITNKFRIPDIYEFLDELVGATIFSKLDLKSEDHQIHMVEEDIRKTAFQTHEGHYEFLIMPYDLTMPLPHSKL</sequence>
<dbReference type="EMBL" id="QJKJ01003638">
    <property type="protein sequence ID" value="RDX97496.1"/>
    <property type="molecule type" value="Genomic_DNA"/>
</dbReference>
<dbReference type="PANTHER" id="PTHR24559:SF450">
    <property type="entry name" value="RNA-DIRECTED DNA POLYMERASE HOMOLOG"/>
    <property type="match status" value="1"/>
</dbReference>
<dbReference type="InterPro" id="IPR053134">
    <property type="entry name" value="RNA-dir_DNA_polymerase"/>
</dbReference>
<reference evidence="1" key="1">
    <citation type="submission" date="2018-05" db="EMBL/GenBank/DDBJ databases">
        <title>Draft genome of Mucuna pruriens seed.</title>
        <authorList>
            <person name="Nnadi N.E."/>
            <person name="Vos R."/>
            <person name="Hasami M.H."/>
            <person name="Devisetty U.K."/>
            <person name="Aguiy J.C."/>
        </authorList>
    </citation>
    <scope>NUCLEOTIDE SEQUENCE [LARGE SCALE GENOMIC DNA]</scope>
    <source>
        <strain evidence="1">JCA_2017</strain>
    </source>
</reference>
<dbReference type="AlphaFoldDB" id="A0A371H492"/>
<dbReference type="CDD" id="cd01647">
    <property type="entry name" value="RT_LTR"/>
    <property type="match status" value="1"/>
</dbReference>
<organism evidence="1 2">
    <name type="scientific">Mucuna pruriens</name>
    <name type="common">Velvet bean</name>
    <name type="synonym">Dolichos pruriens</name>
    <dbReference type="NCBI Taxonomy" id="157652"/>
    <lineage>
        <taxon>Eukaryota</taxon>
        <taxon>Viridiplantae</taxon>
        <taxon>Streptophyta</taxon>
        <taxon>Embryophyta</taxon>
        <taxon>Tracheophyta</taxon>
        <taxon>Spermatophyta</taxon>
        <taxon>Magnoliopsida</taxon>
        <taxon>eudicotyledons</taxon>
        <taxon>Gunneridae</taxon>
        <taxon>Pentapetalae</taxon>
        <taxon>rosids</taxon>
        <taxon>fabids</taxon>
        <taxon>Fabales</taxon>
        <taxon>Fabaceae</taxon>
        <taxon>Papilionoideae</taxon>
        <taxon>50 kb inversion clade</taxon>
        <taxon>NPAAA clade</taxon>
        <taxon>indigoferoid/millettioid clade</taxon>
        <taxon>Phaseoleae</taxon>
        <taxon>Mucuna</taxon>
    </lineage>
</organism>
<gene>
    <name evidence="1" type="ORF">CR513_19715</name>
</gene>
<protein>
    <recommendedName>
        <fullName evidence="3">Transposon Ty3-I Gag-Pol polyprotein</fullName>
    </recommendedName>
</protein>
<dbReference type="Proteomes" id="UP000257109">
    <property type="component" value="Unassembled WGS sequence"/>
</dbReference>
<dbReference type="InterPro" id="IPR043502">
    <property type="entry name" value="DNA/RNA_pol_sf"/>
</dbReference>
<evidence type="ECO:0008006" key="3">
    <source>
        <dbReference type="Google" id="ProtNLM"/>
    </source>
</evidence>
<comment type="caution">
    <text evidence="1">The sequence shown here is derived from an EMBL/GenBank/DDBJ whole genome shotgun (WGS) entry which is preliminary data.</text>
</comment>
<dbReference type="OrthoDB" id="1924993at2759"/>
<dbReference type="SUPFAM" id="SSF56672">
    <property type="entry name" value="DNA/RNA polymerases"/>
    <property type="match status" value="1"/>
</dbReference>
<feature type="non-terminal residue" evidence="1">
    <location>
        <position position="1"/>
    </location>
</feature>
<keyword evidence="2" id="KW-1185">Reference proteome</keyword>
<evidence type="ECO:0000313" key="1">
    <source>
        <dbReference type="EMBL" id="RDX97496.1"/>
    </source>
</evidence>
<proteinExistence type="predicted"/>
<accession>A0A371H492</accession>
<dbReference type="InterPro" id="IPR043128">
    <property type="entry name" value="Rev_trsase/Diguanyl_cyclase"/>
</dbReference>
<dbReference type="Gene3D" id="3.30.70.270">
    <property type="match status" value="1"/>
</dbReference>
<dbReference type="PANTHER" id="PTHR24559">
    <property type="entry name" value="TRANSPOSON TY3-I GAG-POL POLYPROTEIN"/>
    <property type="match status" value="1"/>
</dbReference>
<dbReference type="STRING" id="157652.A0A371H492"/>
<evidence type="ECO:0000313" key="2">
    <source>
        <dbReference type="Proteomes" id="UP000257109"/>
    </source>
</evidence>